<evidence type="ECO:0000313" key="1">
    <source>
        <dbReference type="EMBL" id="MFC5407811.1"/>
    </source>
</evidence>
<evidence type="ECO:0008006" key="3">
    <source>
        <dbReference type="Google" id="ProtNLM"/>
    </source>
</evidence>
<gene>
    <name evidence="1" type="ORF">ACFPMF_00725</name>
</gene>
<dbReference type="Proteomes" id="UP001596106">
    <property type="component" value="Unassembled WGS sequence"/>
</dbReference>
<sequence>MKNLDPLKGIIYKLNYRPTTTQIQGLVIDAKTGQPLTIPVQVTILGKDASRVVNFNGKAQTTYSSPKGDLFIGLKGDVPTRQAAAELRVVVDAAGYIPSAVDLKLTRDLNYPFIIRLVKETDPPQGVIVKQDQLTLATNGTLPAAKEIVLAATSLTAPATIQFASGTVMKDEQGNTVSGTVAATIAVYSRLAKSIPVGLTTKVIENGNAKDVTLHLANYISVNLATKDGKSVTSFTKPVEIKMGIAAGFPNLSTGQPVKAGDQLTVYARNEKTGSWESVQKVKVEAKGSDFVVSFPVSHFTDYAVGGSLATQPAFFTFVGLPSTFSVLYELNVFVPTVSRPDDNTIVAAAGTAGNNNIGTGAPVGVPFTLNIYDALGNLLSQTSGQNLSGEHLVTVPHPSGTIDVDFTIRATCENGKNIEVYPTTLVRYGKPGADLATFAGVTLENGQGKLVGLKPNTTYEARVDYEGAWSAIFTTGTTSESRSLTYVLKSHTEACK</sequence>
<dbReference type="RefSeq" id="WP_379840498.1">
    <property type="nucleotide sequence ID" value="NZ_JBHSMA010000001.1"/>
</dbReference>
<name>A0ABW0I2T8_9BACT</name>
<evidence type="ECO:0000313" key="2">
    <source>
        <dbReference type="Proteomes" id="UP001596106"/>
    </source>
</evidence>
<protein>
    <recommendedName>
        <fullName evidence="3">Carboxypeptidase regulatory-like domain-containing protein</fullName>
    </recommendedName>
</protein>
<comment type="caution">
    <text evidence="1">The sequence shown here is derived from an EMBL/GenBank/DDBJ whole genome shotgun (WGS) entry which is preliminary data.</text>
</comment>
<reference evidence="2" key="1">
    <citation type="journal article" date="2019" name="Int. J. Syst. Evol. Microbiol.">
        <title>The Global Catalogue of Microorganisms (GCM) 10K type strain sequencing project: providing services to taxonomists for standard genome sequencing and annotation.</title>
        <authorList>
            <consortium name="The Broad Institute Genomics Platform"/>
            <consortium name="The Broad Institute Genome Sequencing Center for Infectious Disease"/>
            <person name="Wu L."/>
            <person name="Ma J."/>
        </authorList>
    </citation>
    <scope>NUCLEOTIDE SEQUENCE [LARGE SCALE GENOMIC DNA]</scope>
    <source>
        <strain evidence="2">CCUG 55250</strain>
    </source>
</reference>
<keyword evidence="2" id="KW-1185">Reference proteome</keyword>
<organism evidence="1 2">
    <name type="scientific">Larkinella bovis</name>
    <dbReference type="NCBI Taxonomy" id="683041"/>
    <lineage>
        <taxon>Bacteria</taxon>
        <taxon>Pseudomonadati</taxon>
        <taxon>Bacteroidota</taxon>
        <taxon>Cytophagia</taxon>
        <taxon>Cytophagales</taxon>
        <taxon>Spirosomataceae</taxon>
        <taxon>Larkinella</taxon>
    </lineage>
</organism>
<accession>A0ABW0I2T8</accession>
<proteinExistence type="predicted"/>
<dbReference type="EMBL" id="JBHSMA010000001">
    <property type="protein sequence ID" value="MFC5407811.1"/>
    <property type="molecule type" value="Genomic_DNA"/>
</dbReference>